<feature type="transmembrane region" description="Helical" evidence="1">
    <location>
        <begin position="21"/>
        <end position="42"/>
    </location>
</feature>
<protein>
    <submittedName>
        <fullName evidence="3">Pilus assembly protein</fullName>
    </submittedName>
</protein>
<dbReference type="AlphaFoldDB" id="A0A9Q9LTX3"/>
<evidence type="ECO:0000256" key="1">
    <source>
        <dbReference type="SAM" id="Phobius"/>
    </source>
</evidence>
<evidence type="ECO:0000313" key="4">
    <source>
        <dbReference type="Proteomes" id="UP001057991"/>
    </source>
</evidence>
<dbReference type="EMBL" id="CP080776">
    <property type="protein sequence ID" value="UWP94186.1"/>
    <property type="molecule type" value="Genomic_DNA"/>
</dbReference>
<evidence type="ECO:0000259" key="2">
    <source>
        <dbReference type="Pfam" id="PF07811"/>
    </source>
</evidence>
<dbReference type="RefSeq" id="WP_259805420.1">
    <property type="nucleotide sequence ID" value="NZ_CP080776.1"/>
</dbReference>
<feature type="domain" description="TadE-like" evidence="2">
    <location>
        <begin position="14"/>
        <end position="56"/>
    </location>
</feature>
<reference evidence="3" key="1">
    <citation type="submission" date="2021-08" db="EMBL/GenBank/DDBJ databases">
        <authorList>
            <person name="Nwanade C."/>
            <person name="Wang M."/>
            <person name="Masoudi A."/>
            <person name="Yu Z."/>
            <person name="Liu J."/>
        </authorList>
    </citation>
    <scope>NUCLEOTIDE SEQUENCE</scope>
    <source>
        <strain evidence="3">S056</strain>
    </source>
</reference>
<keyword evidence="1" id="KW-0472">Membrane</keyword>
<keyword evidence="1" id="KW-1133">Transmembrane helix</keyword>
<organism evidence="3 4">
    <name type="scientific">Aliiroseovarius crassostreae</name>
    <dbReference type="NCBI Taxonomy" id="154981"/>
    <lineage>
        <taxon>Bacteria</taxon>
        <taxon>Pseudomonadati</taxon>
        <taxon>Pseudomonadota</taxon>
        <taxon>Alphaproteobacteria</taxon>
        <taxon>Rhodobacterales</taxon>
        <taxon>Paracoccaceae</taxon>
        <taxon>Aliiroseovarius</taxon>
    </lineage>
</organism>
<name>A0A9Q9LTX3_9RHOB</name>
<keyword evidence="1" id="KW-0812">Transmembrane</keyword>
<gene>
    <name evidence="3" type="ORF">K3X48_07900</name>
</gene>
<dbReference type="Proteomes" id="UP001057991">
    <property type="component" value="Chromosome"/>
</dbReference>
<evidence type="ECO:0000313" key="3">
    <source>
        <dbReference type="EMBL" id="UWP94186.1"/>
    </source>
</evidence>
<sequence length="159" mass="17723">MSKQRKNLRDCDQGSIFVEALLVLPLITLLSVGVLEFGNVLWQRHQVQTGVRDAARYWARCKADTTAYVSNCSETKARNIAFYGTPNPPTPAVLRVPGWDDASELIILPAKADLPSVPDNGDVVYVEAEVTYQDSPLFNLLQIDGITLSYAHNQRYIGW</sequence>
<dbReference type="InterPro" id="IPR012495">
    <property type="entry name" value="TadE-like_dom"/>
</dbReference>
<proteinExistence type="predicted"/>
<dbReference type="Pfam" id="PF07811">
    <property type="entry name" value="TadE"/>
    <property type="match status" value="1"/>
</dbReference>
<accession>A0A9Q9LTX3</accession>